<dbReference type="EMBL" id="OU963906">
    <property type="protein sequence ID" value="CAH0399278.1"/>
    <property type="molecule type" value="Genomic_DNA"/>
</dbReference>
<feature type="region of interest" description="Disordered" evidence="2">
    <location>
        <begin position="258"/>
        <end position="336"/>
    </location>
</feature>
<feature type="compositionally biased region" description="Polar residues" evidence="2">
    <location>
        <begin position="268"/>
        <end position="284"/>
    </location>
</feature>
<feature type="region of interest" description="Disordered" evidence="2">
    <location>
        <begin position="823"/>
        <end position="868"/>
    </location>
</feature>
<feature type="compositionally biased region" description="Basic residues" evidence="2">
    <location>
        <begin position="107"/>
        <end position="117"/>
    </location>
</feature>
<proteinExistence type="predicted"/>
<feature type="compositionally biased region" description="Low complexity" evidence="2">
    <location>
        <begin position="122"/>
        <end position="133"/>
    </location>
</feature>
<sequence>MSETDDTDVLLLIPPNFFLVNTSSSEESLLDSSRTVVHKPSCTAQVLGKLVDQVHSLESRLSNLEVNSTAESVSSFSTLPRQKRSDTTNSFDSLSVDCKYYTFPRRRSRRRTNKRERKRDLSLTSLDTPSTSTKEIPHLKLTQGFDVASFKNSDFNDNRSMDGDISSIVSTPSKKNDKLLLHEIDEFLTKVEAYESPESKFRDQMTTLSPENVIKATGDYISHKLEQSNLDDVKLPSGRIVSSNILDKYIYLVNNQPQISHPEKSHPPSISQKSNIEDTSSMSCSDIKDPPISKCDSKSPSIRKLNFSDTKDVQPTSTPKRLPPQRTSSLDSFRPSSHKIYDRATKVLEHYKSQNYSRTEPNSMINSNYLISPKKEEFKMPQMRPYRYDNKESASTASMQNKLIDSIDTDLLSLSDLWGEKGEKLERGESLKLEEERLKREHCEAMIQQLQKKILDQQEKLAVALKVDRAKDSAIAKLKEAWLRITSSLDKAEERHRTALEKMVREVENFKSGADEAQKKTNHFEAELYKALDLAHDYQNKCKQLTEEKKQLEEGMEKALANQREVISNKEREIEMLKENYNTVMKLNKQSTDCVKNLEDALNKEKTEHELTNSKSNDLGRKLESLNGEVSLLLQERDLLKNKVNEERSRSNILERQLCEKQNQTSDLLKKCDTLDYEVKTLRKQLEVQKNELKVHYQKQLEEAVLAKLQEFQQQLDHAEKELEHEARTKEDAIVDNFNKQIARIEEQHKLEVNVLEEKQKEEINLYRLQLAQVNEKVGLLENKLESYRRRRGQIASQLHGVMEAQWRQALLILTNGHHASSLDLTRPDSENLPATSTPVGQDYAPPKLPASIPALDRRSRPSQSHNSFNFEALSDNELQHYVKLLLSKPPGVEGGGDCAPAEEPTSDRPQRKRSINTSKPPWKA</sequence>
<dbReference type="PANTHER" id="PTHR34439:SF1">
    <property type="entry name" value="CENTROBIN"/>
    <property type="match status" value="1"/>
</dbReference>
<keyword evidence="1" id="KW-0175">Coiled coil</keyword>
<feature type="compositionally biased region" description="Basic and acidic residues" evidence="2">
    <location>
        <begin position="286"/>
        <end position="297"/>
    </location>
</feature>
<feature type="compositionally biased region" description="Polar residues" evidence="2">
    <location>
        <begin position="313"/>
        <end position="335"/>
    </location>
</feature>
<feature type="coiled-coil region" evidence="1">
    <location>
        <begin position="433"/>
        <end position="791"/>
    </location>
</feature>
<feature type="region of interest" description="Disordered" evidence="2">
    <location>
        <begin position="107"/>
        <end position="134"/>
    </location>
</feature>
<evidence type="ECO:0000313" key="3">
    <source>
        <dbReference type="EMBL" id="CAH0399278.1"/>
    </source>
</evidence>
<feature type="compositionally biased region" description="Polar residues" evidence="2">
    <location>
        <begin position="916"/>
        <end position="925"/>
    </location>
</feature>
<feature type="region of interest" description="Disordered" evidence="2">
    <location>
        <begin position="888"/>
        <end position="925"/>
    </location>
</feature>
<name>A0ABN8ATM1_CHISP</name>
<evidence type="ECO:0000256" key="2">
    <source>
        <dbReference type="SAM" id="MobiDB-lite"/>
    </source>
</evidence>
<keyword evidence="4" id="KW-1185">Reference proteome</keyword>
<dbReference type="Proteomes" id="UP001153292">
    <property type="component" value="Chromosome 13"/>
</dbReference>
<evidence type="ECO:0000313" key="4">
    <source>
        <dbReference type="Proteomes" id="UP001153292"/>
    </source>
</evidence>
<protein>
    <recommendedName>
        <fullName evidence="5">Centrobin</fullName>
    </recommendedName>
</protein>
<organism evidence="3 4">
    <name type="scientific">Chilo suppressalis</name>
    <name type="common">Asiatic rice borer moth</name>
    <dbReference type="NCBI Taxonomy" id="168631"/>
    <lineage>
        <taxon>Eukaryota</taxon>
        <taxon>Metazoa</taxon>
        <taxon>Ecdysozoa</taxon>
        <taxon>Arthropoda</taxon>
        <taxon>Hexapoda</taxon>
        <taxon>Insecta</taxon>
        <taxon>Pterygota</taxon>
        <taxon>Neoptera</taxon>
        <taxon>Endopterygota</taxon>
        <taxon>Lepidoptera</taxon>
        <taxon>Glossata</taxon>
        <taxon>Ditrysia</taxon>
        <taxon>Pyraloidea</taxon>
        <taxon>Crambidae</taxon>
        <taxon>Crambinae</taxon>
        <taxon>Chilo</taxon>
    </lineage>
</organism>
<dbReference type="PANTHER" id="PTHR34439">
    <property type="entry name" value="CENTROBIN"/>
    <property type="match status" value="1"/>
</dbReference>
<dbReference type="InterPro" id="IPR038923">
    <property type="entry name" value="Centrobin"/>
</dbReference>
<accession>A0ABN8ATM1</accession>
<evidence type="ECO:0008006" key="5">
    <source>
        <dbReference type="Google" id="ProtNLM"/>
    </source>
</evidence>
<gene>
    <name evidence="3" type="ORF">CHILSU_LOCUS2414</name>
</gene>
<evidence type="ECO:0000256" key="1">
    <source>
        <dbReference type="SAM" id="Coils"/>
    </source>
</evidence>
<reference evidence="3" key="1">
    <citation type="submission" date="2021-12" db="EMBL/GenBank/DDBJ databases">
        <authorList>
            <person name="King R."/>
        </authorList>
    </citation>
    <scope>NUCLEOTIDE SEQUENCE</scope>
</reference>